<feature type="compositionally biased region" description="Basic and acidic residues" evidence="11">
    <location>
        <begin position="325"/>
        <end position="336"/>
    </location>
</feature>
<dbReference type="InterPro" id="IPR032675">
    <property type="entry name" value="LRR_dom_sf"/>
</dbReference>
<dbReference type="Gene3D" id="3.80.10.10">
    <property type="entry name" value="Ribonuclease Inhibitor"/>
    <property type="match status" value="2"/>
</dbReference>
<dbReference type="InterPro" id="IPR006553">
    <property type="entry name" value="Leu-rich_rpt_Cys-con_subtyp"/>
</dbReference>
<dbReference type="Proteomes" id="UP000007796">
    <property type="component" value="Unassembled WGS sequence"/>
</dbReference>
<evidence type="ECO:0000256" key="9">
    <source>
        <dbReference type="ARBA" id="ARBA00023239"/>
    </source>
</evidence>
<evidence type="ECO:0000256" key="7">
    <source>
        <dbReference type="ARBA" id="ARBA00022490"/>
    </source>
</evidence>
<dbReference type="EMBL" id="GL629765">
    <property type="protein sequence ID" value="EFX04631.1"/>
    <property type="molecule type" value="Genomic_DNA"/>
</dbReference>
<evidence type="ECO:0000256" key="8">
    <source>
        <dbReference type="ARBA" id="ARBA00022898"/>
    </source>
</evidence>
<feature type="domain" description="DNA repair protein rhp7 treble clef" evidence="13">
    <location>
        <begin position="441"/>
        <end position="478"/>
    </location>
</feature>
<keyword evidence="8" id="KW-0663">Pyridoxal phosphate</keyword>
<gene>
    <name evidence="14" type="ORF">CMQ_1559</name>
</gene>
<evidence type="ECO:0000313" key="14">
    <source>
        <dbReference type="EMBL" id="EFX04631.1"/>
    </source>
</evidence>
<evidence type="ECO:0000256" key="6">
    <source>
        <dbReference type="ARBA" id="ARBA00022432"/>
    </source>
</evidence>
<protein>
    <recommendedName>
        <fullName evidence="5">L-serine ammonia-lyase</fullName>
        <ecNumber evidence="5">4.3.1.17</ecNumber>
    </recommendedName>
</protein>
<feature type="compositionally biased region" description="Gly residues" evidence="11">
    <location>
        <begin position="496"/>
        <end position="513"/>
    </location>
</feature>
<dbReference type="SMART" id="SM00367">
    <property type="entry name" value="LRR_CC"/>
    <property type="match status" value="5"/>
</dbReference>
<keyword evidence="15" id="KW-1185">Reference proteome</keyword>
<name>F0XEB7_GROCL</name>
<feature type="region of interest" description="Disordered" evidence="11">
    <location>
        <begin position="408"/>
        <end position="427"/>
    </location>
</feature>
<dbReference type="eggNOG" id="KOG1947">
    <property type="taxonomic scope" value="Eukaryota"/>
</dbReference>
<comment type="pathway">
    <text evidence="3">Carbohydrate biosynthesis; gluconeogenesis.</text>
</comment>
<evidence type="ECO:0000256" key="11">
    <source>
        <dbReference type="SAM" id="MobiDB-lite"/>
    </source>
</evidence>
<dbReference type="PRINTS" id="PR00081">
    <property type="entry name" value="GDHRDH"/>
</dbReference>
<dbReference type="PANTHER" id="PTHR48078:SF2">
    <property type="entry name" value="CATABOLIC L-SERINE_THREONINE DEHYDRATASE"/>
    <property type="match status" value="1"/>
</dbReference>
<dbReference type="GO" id="GO:0006565">
    <property type="term" value="P:L-serine catabolic process"/>
    <property type="evidence" value="ECO:0007669"/>
    <property type="project" value="TreeGrafter"/>
</dbReference>
<dbReference type="eggNOG" id="KOG1250">
    <property type="taxonomic scope" value="Eukaryota"/>
</dbReference>
<sequence length="1280" mass="137562">MAPFYKKTLIVGATSGIGEALVLKLASTGTAVIATGRRRDRLDALVAKAPAGSAAITTIVQDVCDFQAAPAFAAHIAAKHPGLDSVVLNSGIQRAFDFGQPGTVDLAALGTELTTNYLAVVHLVTALLPQLQAQARARDEGADLIFMSATLGLVPSLVRTPNYNASKAALHAFITALRQQQLDVGLERLRVIEVYPPAVQTELHDTVHQPDLVGGDKLGMPLDAFTDELYAKLQTRPTVHVGIGPVESLLAEGGLEDQRQKLFEQQQVHVKKALGHILPGPGNVKTRRTDLLDGSWDHYLASHNISARQIEHDFQTRREAALRQAAEDAERARENGESVDAGFGTPAAAARRRASERIAAVTPSISETPETPGNVELPEAEAEVTGSVSGSGKKLSAQQLKVLDKIKQNKKGKKKKRRALDSDDEDDQTLAALSSMAVPLPGQMENCGSCGKRFTVTPYSRADPSGRLLCTACSKKLDQEDEAARGAKGPKRARGSGQGGAGGRGGVGGGGPVGQRRKTQSRILDGASPVGVKTLLTLCVEHLSRNIDRAEDLGDLPEDLVDRVGRMLSKRRLLSPITLQLLVRPESEEICVYDGAELVTNDYLAILQAMPRLRRLVVYNAIQFKDEALQYLQQRDVRLEALCLYGANLLSETAWKSYLVERGKWLRTLHVCYTDKHVTDDLAAYVRDCAPELQRLKIKGNQAMGPVGVGHLGGLAGLQHLGLDLTASIRADVLVRLLEQVGGSLQTLSLRRADEVDNTVLAALREHCRGLRKLRLTESNRCTDAGFVRLFNGWANEPLRFVDLEGCRFDDPDQPRTNEAGIGLCSDGFRALMAHSGVGLQHVNVCACRHIGREAFEDVFAASKTYPELRHIEVSFCEGVTDQIVCSMFRCCPNLREVVTFGCMRVTGVQVPHGRVVLSDDVPVKPWIETPCLFSAALSRAAGCNVYLKLECLQPSGSFKSRGIGNLMMRASVGDRDTHFYCSSGGNAGLACAVAARVLDAPATIVVPTSTSAYMVDKLRAAGAEVRQRGADWAAADQHLREEVMQEDEEGKNETQKVYVPPFDHPDVWAGAATIVDELSVQLPVGVCPDALICSVGGGGLLCGLMEGIERVYGAQAPTVLAVETAGADSLAASVAAGRLVTLPAITSIATSLGARRVAEQAFAWTQKKQKRTVRDTVNGTVQDTDRETAVVPVVVTDADAVEAIVRLLDDERLLVEPACGAALAPLYAKHGSGVSLLRHHIGDGLTDAAWAVRNVVVVVCGGSNINLSMLEEYRARFGR</sequence>
<dbReference type="Gene3D" id="3.40.50.1100">
    <property type="match status" value="2"/>
</dbReference>
<comment type="cofactor">
    <cofactor evidence="1">
        <name>pyridoxal 5'-phosphate</name>
        <dbReference type="ChEBI" id="CHEBI:597326"/>
    </cofactor>
</comment>
<dbReference type="eggNOG" id="KOG1207">
    <property type="taxonomic scope" value="Eukaryota"/>
</dbReference>
<dbReference type="EC" id="4.3.1.17" evidence="5"/>
<dbReference type="HOGENOM" id="CLU_006598_0_0_1"/>
<dbReference type="FunFam" id="3.80.10.10:FF:000601">
    <property type="entry name" value="DNA repair protein Rad7, protein"/>
    <property type="match status" value="1"/>
</dbReference>
<dbReference type="GeneID" id="25974450"/>
<dbReference type="Pfam" id="PF00291">
    <property type="entry name" value="PALP"/>
    <property type="match status" value="1"/>
</dbReference>
<organism evidence="15">
    <name type="scientific">Grosmannia clavigera (strain kw1407 / UAMH 11150)</name>
    <name type="common">Blue stain fungus</name>
    <name type="synonym">Graphiocladiella clavigera</name>
    <dbReference type="NCBI Taxonomy" id="655863"/>
    <lineage>
        <taxon>Eukaryota</taxon>
        <taxon>Fungi</taxon>
        <taxon>Dikarya</taxon>
        <taxon>Ascomycota</taxon>
        <taxon>Pezizomycotina</taxon>
        <taxon>Sordariomycetes</taxon>
        <taxon>Sordariomycetidae</taxon>
        <taxon>Ophiostomatales</taxon>
        <taxon>Ophiostomataceae</taxon>
        <taxon>Leptographium</taxon>
    </lineage>
</organism>
<evidence type="ECO:0000259" key="12">
    <source>
        <dbReference type="Pfam" id="PF00291"/>
    </source>
</evidence>
<dbReference type="InterPro" id="IPR001926">
    <property type="entry name" value="TrpB-like_PALP"/>
</dbReference>
<dbReference type="Pfam" id="PF00106">
    <property type="entry name" value="adh_short"/>
    <property type="match status" value="1"/>
</dbReference>
<evidence type="ECO:0000256" key="5">
    <source>
        <dbReference type="ARBA" id="ARBA00012093"/>
    </source>
</evidence>
<dbReference type="InterPro" id="IPR050147">
    <property type="entry name" value="Ser/Thr_Dehydratase"/>
</dbReference>
<feature type="domain" description="Tryptophan synthase beta chain-like PALP" evidence="12">
    <location>
        <begin position="929"/>
        <end position="1230"/>
    </location>
</feature>
<evidence type="ECO:0000256" key="1">
    <source>
        <dbReference type="ARBA" id="ARBA00001933"/>
    </source>
</evidence>
<proteinExistence type="inferred from homology"/>
<feature type="compositionally biased region" description="Basic residues" evidence="11">
    <location>
        <begin position="408"/>
        <end position="418"/>
    </location>
</feature>
<accession>F0XEB7</accession>
<dbReference type="GO" id="GO:0030170">
    <property type="term" value="F:pyridoxal phosphate binding"/>
    <property type="evidence" value="ECO:0007669"/>
    <property type="project" value="InterPro"/>
</dbReference>
<dbReference type="GO" id="GO:0006567">
    <property type="term" value="P:L-threonine catabolic process"/>
    <property type="evidence" value="ECO:0007669"/>
    <property type="project" value="TreeGrafter"/>
</dbReference>
<dbReference type="GO" id="GO:0005737">
    <property type="term" value="C:cytoplasm"/>
    <property type="evidence" value="ECO:0007669"/>
    <property type="project" value="UniProtKB-SubCell"/>
</dbReference>
<dbReference type="GO" id="GO:0003941">
    <property type="term" value="F:L-serine ammonia-lyase activity"/>
    <property type="evidence" value="ECO:0007669"/>
    <property type="project" value="UniProtKB-EC"/>
</dbReference>
<evidence type="ECO:0000259" key="13">
    <source>
        <dbReference type="Pfam" id="PF23550"/>
    </source>
</evidence>
<dbReference type="AlphaFoldDB" id="F0XEB7"/>
<dbReference type="RefSeq" id="XP_014174113.1">
    <property type="nucleotide sequence ID" value="XM_014318638.1"/>
</dbReference>
<dbReference type="InterPro" id="IPR056451">
    <property type="entry name" value="Znf_Tbcl_Rhp7"/>
</dbReference>
<reference evidence="14 15" key="1">
    <citation type="journal article" date="2011" name="Proc. Natl. Acad. Sci. U.S.A.">
        <title>Genome and transcriptome analyses of the mountain pine beetle-fungal symbiont Grosmannia clavigera, a lodgepole pine pathogen.</title>
        <authorList>
            <person name="DiGuistini S."/>
            <person name="Wang Y."/>
            <person name="Liao N.Y."/>
            <person name="Taylor G."/>
            <person name="Tanguay P."/>
            <person name="Feau N."/>
            <person name="Henrissat B."/>
            <person name="Chan S.K."/>
            <person name="Hesse-Orce U."/>
            <person name="Alamouti S.M."/>
            <person name="Tsui C.K.M."/>
            <person name="Docking R.T."/>
            <person name="Levasseur A."/>
            <person name="Haridas S."/>
            <person name="Robertson G."/>
            <person name="Birol I."/>
            <person name="Holt R.A."/>
            <person name="Marra M.A."/>
            <person name="Hamelin R.C."/>
            <person name="Hirst M."/>
            <person name="Jones S.J.M."/>
            <person name="Bohlmann J."/>
            <person name="Breuil C."/>
        </authorList>
    </citation>
    <scope>NUCLEOTIDE SEQUENCE [LARGE SCALE GENOMIC DNA]</scope>
    <source>
        <strain evidence="15">kw1407 / UAMH 11150</strain>
    </source>
</reference>
<dbReference type="GO" id="GO:0004794">
    <property type="term" value="F:threonine deaminase activity"/>
    <property type="evidence" value="ECO:0007669"/>
    <property type="project" value="TreeGrafter"/>
</dbReference>
<keyword evidence="6" id="KW-0312">Gluconeogenesis</keyword>
<evidence type="ECO:0000256" key="3">
    <source>
        <dbReference type="ARBA" id="ARBA00004742"/>
    </source>
</evidence>
<comment type="subcellular location">
    <subcellularLocation>
        <location evidence="2">Cytoplasm</location>
    </subcellularLocation>
</comment>
<dbReference type="SUPFAM" id="SSF53686">
    <property type="entry name" value="Tryptophan synthase beta subunit-like PLP-dependent enzymes"/>
    <property type="match status" value="1"/>
</dbReference>
<evidence type="ECO:0000256" key="4">
    <source>
        <dbReference type="ARBA" id="ARBA00010869"/>
    </source>
</evidence>
<dbReference type="GO" id="GO:0006094">
    <property type="term" value="P:gluconeogenesis"/>
    <property type="evidence" value="ECO:0007669"/>
    <property type="project" value="UniProtKB-KW"/>
</dbReference>
<dbReference type="SUPFAM" id="SSF51735">
    <property type="entry name" value="NAD(P)-binding Rossmann-fold domains"/>
    <property type="match status" value="1"/>
</dbReference>
<keyword evidence="9" id="KW-0456">Lyase</keyword>
<comment type="catalytic activity">
    <reaction evidence="10">
        <text>L-serine = pyruvate + NH4(+)</text>
        <dbReference type="Rhea" id="RHEA:19169"/>
        <dbReference type="ChEBI" id="CHEBI:15361"/>
        <dbReference type="ChEBI" id="CHEBI:28938"/>
        <dbReference type="ChEBI" id="CHEBI:33384"/>
        <dbReference type="EC" id="4.3.1.17"/>
    </reaction>
</comment>
<comment type="similarity">
    <text evidence="4">Belongs to the serine/threonine dehydratase family.</text>
</comment>
<dbReference type="InterPro" id="IPR000634">
    <property type="entry name" value="Ser/Thr_deHydtase_PyrdxlP-BS"/>
</dbReference>
<dbReference type="PANTHER" id="PTHR48078">
    <property type="entry name" value="THREONINE DEHYDRATASE, MITOCHONDRIAL-RELATED"/>
    <property type="match status" value="1"/>
</dbReference>
<dbReference type="InParanoid" id="F0XEB7"/>
<feature type="region of interest" description="Disordered" evidence="11">
    <location>
        <begin position="481"/>
        <end position="523"/>
    </location>
</feature>
<evidence type="ECO:0000256" key="2">
    <source>
        <dbReference type="ARBA" id="ARBA00004496"/>
    </source>
</evidence>
<dbReference type="Gene3D" id="3.40.50.720">
    <property type="entry name" value="NAD(P)-binding Rossmann-like Domain"/>
    <property type="match status" value="1"/>
</dbReference>
<feature type="region of interest" description="Disordered" evidence="11">
    <location>
        <begin position="325"/>
        <end position="351"/>
    </location>
</feature>
<dbReference type="FunFam" id="3.40.50.1100:FF:000040">
    <property type="entry name" value="L-serine dehydratase, putative"/>
    <property type="match status" value="1"/>
</dbReference>
<dbReference type="InterPro" id="IPR036052">
    <property type="entry name" value="TrpB-like_PALP_sf"/>
</dbReference>
<dbReference type="Pfam" id="PF23550">
    <property type="entry name" value="zf_Tbcl_Rhp7"/>
    <property type="match status" value="1"/>
</dbReference>
<dbReference type="InterPro" id="IPR036291">
    <property type="entry name" value="NAD(P)-bd_dom_sf"/>
</dbReference>
<dbReference type="OrthoDB" id="1924287at2759"/>
<dbReference type="GO" id="GO:0009097">
    <property type="term" value="P:isoleucine biosynthetic process"/>
    <property type="evidence" value="ECO:0007669"/>
    <property type="project" value="TreeGrafter"/>
</dbReference>
<evidence type="ECO:0000313" key="15">
    <source>
        <dbReference type="Proteomes" id="UP000007796"/>
    </source>
</evidence>
<dbReference type="SUPFAM" id="SSF52047">
    <property type="entry name" value="RNI-like"/>
    <property type="match status" value="1"/>
</dbReference>
<dbReference type="InterPro" id="IPR002347">
    <property type="entry name" value="SDR_fam"/>
</dbReference>
<keyword evidence="7" id="KW-0963">Cytoplasm</keyword>
<dbReference type="STRING" id="655863.F0XEB7"/>
<dbReference type="PROSITE" id="PS00165">
    <property type="entry name" value="DEHYDRATASE_SER_THR"/>
    <property type="match status" value="1"/>
</dbReference>
<evidence type="ECO:0000256" key="10">
    <source>
        <dbReference type="ARBA" id="ARBA00049406"/>
    </source>
</evidence>